<dbReference type="PANTHER" id="PTHR30097">
    <property type="entry name" value="CATION EFFLUX SYSTEM PROTEIN CUSB"/>
    <property type="match status" value="1"/>
</dbReference>
<feature type="domain" description="CzcB-like barrel-sandwich hybrid" evidence="8">
    <location>
        <begin position="109"/>
        <end position="238"/>
    </location>
</feature>
<accession>A0A7V3E812</accession>
<sequence>MNKKIIAPTFRSGKRKTLNQFMASATYKIIITLCFIIFSMLIISCDNRSDGHNEQEDYPERKHADVKNEIVLTSHQLEHIDLKTEIVQVKVVDIPLMLSGKIALNEGLTAHITSRIRGRIEKVHALISDRVNKDEVILELYSQDFLAMQSEFIQAEERLKRIKENDAEYATAKSIYESAKKKLEVIGLNQKEIQNLADNHTPLTLLPVRAPFAGTLISGEARLGEFVDVGQDFFILANLQNLWVLADVFEKDLTLIREGISGEVIPAAYPNDSYKAKLTRIYDVVESASRTIKARFEVSNVDNKLKPEMFVTVKVYSKLGGTNPKVSSSAIMKEKNGSYVFVALNDTTFQRREISVGKETKDYTEILDGLKAGEKVVTRGTFYLKSELSKETFMEDEH</sequence>
<evidence type="ECO:0000256" key="3">
    <source>
        <dbReference type="ARBA" id="ARBA00022833"/>
    </source>
</evidence>
<comment type="function">
    <text evidence="5">CzcA and CzcB together would act in zinc efflux nearly as effectively as the complete czc efflux system (CzcABC). The CzcB protein is thought to funnel zinc cations to the CzcA transport protein.</text>
</comment>
<name>A0A7V3E812_9BACT</name>
<dbReference type="GO" id="GO:0046914">
    <property type="term" value="F:transition metal ion binding"/>
    <property type="evidence" value="ECO:0007669"/>
    <property type="project" value="TreeGrafter"/>
</dbReference>
<dbReference type="InterPro" id="IPR051909">
    <property type="entry name" value="MFP_Cation_Efflux"/>
</dbReference>
<keyword evidence="4" id="KW-0105">Cadmium resistance</keyword>
<feature type="transmembrane region" description="Helical" evidence="6">
    <location>
        <begin position="21"/>
        <end position="43"/>
    </location>
</feature>
<dbReference type="InterPro" id="IPR006143">
    <property type="entry name" value="RND_pump_MFP"/>
</dbReference>
<keyword evidence="2" id="KW-0813">Transport</keyword>
<dbReference type="FunFam" id="2.40.420.20:FF:000006">
    <property type="entry name" value="RND family efflux transporter MFP subunit"/>
    <property type="match status" value="1"/>
</dbReference>
<dbReference type="SUPFAM" id="SSF111369">
    <property type="entry name" value="HlyD-like secretion proteins"/>
    <property type="match status" value="1"/>
</dbReference>
<dbReference type="AlphaFoldDB" id="A0A7V3E812"/>
<evidence type="ECO:0000256" key="5">
    <source>
        <dbReference type="ARBA" id="ARBA00058766"/>
    </source>
</evidence>
<feature type="domain" description="CusB-like beta-barrel" evidence="7">
    <location>
        <begin position="242"/>
        <end position="316"/>
    </location>
</feature>
<evidence type="ECO:0000259" key="9">
    <source>
        <dbReference type="Pfam" id="PF25975"/>
    </source>
</evidence>
<comment type="caution">
    <text evidence="10">The sequence shown here is derived from an EMBL/GenBank/DDBJ whole genome shotgun (WGS) entry which is preliminary data.</text>
</comment>
<evidence type="ECO:0000259" key="7">
    <source>
        <dbReference type="Pfam" id="PF25954"/>
    </source>
</evidence>
<evidence type="ECO:0000256" key="2">
    <source>
        <dbReference type="ARBA" id="ARBA00022448"/>
    </source>
</evidence>
<reference evidence="10" key="1">
    <citation type="journal article" date="2020" name="mSystems">
        <title>Genome- and Community-Level Interaction Insights into Carbon Utilization and Element Cycling Functions of Hydrothermarchaeota in Hydrothermal Sediment.</title>
        <authorList>
            <person name="Zhou Z."/>
            <person name="Liu Y."/>
            <person name="Xu W."/>
            <person name="Pan J."/>
            <person name="Luo Z.H."/>
            <person name="Li M."/>
        </authorList>
    </citation>
    <scope>NUCLEOTIDE SEQUENCE [LARGE SCALE GENOMIC DNA]</scope>
    <source>
        <strain evidence="10">SpSt-479</strain>
    </source>
</reference>
<dbReference type="Pfam" id="PF25973">
    <property type="entry name" value="BSH_CzcB"/>
    <property type="match status" value="1"/>
</dbReference>
<dbReference type="GO" id="GO:0022857">
    <property type="term" value="F:transmembrane transporter activity"/>
    <property type="evidence" value="ECO:0007669"/>
    <property type="project" value="InterPro"/>
</dbReference>
<dbReference type="GO" id="GO:0046686">
    <property type="term" value="P:response to cadmium ion"/>
    <property type="evidence" value="ECO:0007669"/>
    <property type="project" value="UniProtKB-KW"/>
</dbReference>
<evidence type="ECO:0000259" key="8">
    <source>
        <dbReference type="Pfam" id="PF25973"/>
    </source>
</evidence>
<evidence type="ECO:0000256" key="1">
    <source>
        <dbReference type="ARBA" id="ARBA00009477"/>
    </source>
</evidence>
<dbReference type="GO" id="GO:0030288">
    <property type="term" value="C:outer membrane-bounded periplasmic space"/>
    <property type="evidence" value="ECO:0007669"/>
    <property type="project" value="TreeGrafter"/>
</dbReference>
<feature type="domain" description="CzcB-like C-terminal circularly permuted SH3-like" evidence="9">
    <location>
        <begin position="326"/>
        <end position="385"/>
    </location>
</feature>
<keyword evidence="6" id="KW-0812">Transmembrane</keyword>
<evidence type="ECO:0000256" key="6">
    <source>
        <dbReference type="SAM" id="Phobius"/>
    </source>
</evidence>
<dbReference type="EMBL" id="DSUJ01000008">
    <property type="protein sequence ID" value="HFI91923.1"/>
    <property type="molecule type" value="Genomic_DNA"/>
</dbReference>
<keyword evidence="6" id="KW-1133">Transmembrane helix</keyword>
<dbReference type="PANTHER" id="PTHR30097:SF4">
    <property type="entry name" value="SLR6042 PROTEIN"/>
    <property type="match status" value="1"/>
</dbReference>
<dbReference type="GO" id="GO:0015679">
    <property type="term" value="P:plasma membrane copper ion transport"/>
    <property type="evidence" value="ECO:0007669"/>
    <property type="project" value="TreeGrafter"/>
</dbReference>
<evidence type="ECO:0000313" key="10">
    <source>
        <dbReference type="EMBL" id="HFI91923.1"/>
    </source>
</evidence>
<dbReference type="Gene3D" id="2.40.30.170">
    <property type="match status" value="1"/>
</dbReference>
<proteinExistence type="inferred from homology"/>
<organism evidence="10">
    <name type="scientific">Ignavibacterium album</name>
    <dbReference type="NCBI Taxonomy" id="591197"/>
    <lineage>
        <taxon>Bacteria</taxon>
        <taxon>Pseudomonadati</taxon>
        <taxon>Ignavibacteriota</taxon>
        <taxon>Ignavibacteria</taxon>
        <taxon>Ignavibacteriales</taxon>
        <taxon>Ignavibacteriaceae</taxon>
        <taxon>Ignavibacterium</taxon>
    </lineage>
</organism>
<keyword evidence="6" id="KW-0472">Membrane</keyword>
<dbReference type="InterPro" id="IPR058649">
    <property type="entry name" value="CzcB_C"/>
</dbReference>
<dbReference type="Pfam" id="PF25975">
    <property type="entry name" value="CzcB_C"/>
    <property type="match status" value="1"/>
</dbReference>
<dbReference type="Gene3D" id="2.40.420.20">
    <property type="match status" value="1"/>
</dbReference>
<dbReference type="NCBIfam" id="TIGR01730">
    <property type="entry name" value="RND_mfp"/>
    <property type="match status" value="1"/>
</dbReference>
<protein>
    <submittedName>
        <fullName evidence="10">Efflux RND transporter periplasmic adaptor subunit</fullName>
    </submittedName>
</protein>
<dbReference type="GO" id="GO:0060003">
    <property type="term" value="P:copper ion export"/>
    <property type="evidence" value="ECO:0007669"/>
    <property type="project" value="TreeGrafter"/>
</dbReference>
<evidence type="ECO:0000256" key="4">
    <source>
        <dbReference type="ARBA" id="ARBA00043263"/>
    </source>
</evidence>
<dbReference type="GO" id="GO:0016020">
    <property type="term" value="C:membrane"/>
    <property type="evidence" value="ECO:0007669"/>
    <property type="project" value="InterPro"/>
</dbReference>
<dbReference type="InterPro" id="IPR058647">
    <property type="entry name" value="BSH_CzcB-like"/>
</dbReference>
<dbReference type="FunFam" id="2.40.30.170:FF:000010">
    <property type="entry name" value="Efflux RND transporter periplasmic adaptor subunit"/>
    <property type="match status" value="1"/>
</dbReference>
<gene>
    <name evidence="10" type="ORF">ENS31_10430</name>
</gene>
<keyword evidence="3" id="KW-0862">Zinc</keyword>
<dbReference type="InterPro" id="IPR058792">
    <property type="entry name" value="Beta-barrel_RND_2"/>
</dbReference>
<comment type="similarity">
    <text evidence="1">Belongs to the membrane fusion protein (MFP) (TC 8.A.1) family.</text>
</comment>
<dbReference type="Pfam" id="PF25954">
    <property type="entry name" value="Beta-barrel_RND_2"/>
    <property type="match status" value="1"/>
</dbReference>